<keyword evidence="3" id="KW-0804">Transcription</keyword>
<dbReference type="PROSITE" id="PS50985">
    <property type="entry name" value="GRAS"/>
    <property type="match status" value="1"/>
</dbReference>
<feature type="domain" description="NLP1-9 GAF" evidence="6">
    <location>
        <begin position="413"/>
        <end position="578"/>
    </location>
</feature>
<reference evidence="7" key="1">
    <citation type="submission" date="2022-10" db="EMBL/GenBank/DDBJ databases">
        <authorList>
            <person name="Hyden B.L."/>
            <person name="Feng K."/>
            <person name="Yates T."/>
            <person name="Jawdy S."/>
            <person name="Smart L.B."/>
            <person name="Muchero W."/>
        </authorList>
    </citation>
    <scope>NUCLEOTIDE SEQUENCE</scope>
    <source>
        <tissue evidence="7">Shoot tip</tissue>
    </source>
</reference>
<accession>A0ABQ9AYK9</accession>
<dbReference type="PANTHER" id="PTHR32002">
    <property type="entry name" value="PROTEIN NLP8"/>
    <property type="match status" value="1"/>
</dbReference>
<name>A0ABQ9AYK9_9ROSI</name>
<reference evidence="7" key="2">
    <citation type="journal article" date="2023" name="Int. J. Mol. Sci.">
        <title>De Novo Assembly and Annotation of 11 Diverse Shrub Willow (Salix) Genomes Reveals Novel Gene Organization in Sex-Linked Regions.</title>
        <authorList>
            <person name="Hyden B."/>
            <person name="Feng K."/>
            <person name="Yates T.B."/>
            <person name="Jawdy S."/>
            <person name="Cereghino C."/>
            <person name="Smart L.B."/>
            <person name="Muchero W."/>
        </authorList>
    </citation>
    <scope>NUCLEOTIDE SEQUENCE</scope>
    <source>
        <tissue evidence="7">Shoot tip</tissue>
    </source>
</reference>
<dbReference type="EMBL" id="JAPFFI010000014">
    <property type="protein sequence ID" value="KAJ6366569.1"/>
    <property type="molecule type" value="Genomic_DNA"/>
</dbReference>
<comment type="caution">
    <text evidence="7">The sequence shown here is derived from an EMBL/GenBank/DDBJ whole genome shotgun (WGS) entry which is preliminary data.</text>
</comment>
<dbReference type="InterPro" id="IPR045012">
    <property type="entry name" value="NLP"/>
</dbReference>
<evidence type="ECO:0000313" key="8">
    <source>
        <dbReference type="Proteomes" id="UP001141253"/>
    </source>
</evidence>
<evidence type="ECO:0000313" key="7">
    <source>
        <dbReference type="EMBL" id="KAJ6366569.1"/>
    </source>
</evidence>
<evidence type="ECO:0000256" key="5">
    <source>
        <dbReference type="PROSITE-ProRule" id="PRU01191"/>
    </source>
</evidence>
<evidence type="ECO:0000256" key="4">
    <source>
        <dbReference type="ARBA" id="ARBA00023242"/>
    </source>
</evidence>
<dbReference type="InterPro" id="IPR005202">
    <property type="entry name" value="TF_GRAS"/>
</dbReference>
<comment type="similarity">
    <text evidence="5">Belongs to the GRAS family.</text>
</comment>
<protein>
    <recommendedName>
        <fullName evidence="6">NLP1-9 GAF domain-containing protein</fullName>
    </recommendedName>
</protein>
<comment type="subcellular location">
    <subcellularLocation>
        <location evidence="1">Nucleus</location>
    </subcellularLocation>
</comment>
<gene>
    <name evidence="7" type="ORF">OIU77_003037</name>
</gene>
<keyword evidence="2" id="KW-0805">Transcription regulation</keyword>
<dbReference type="InterPro" id="IPR055081">
    <property type="entry name" value="NLP1-9_GAF"/>
</dbReference>
<evidence type="ECO:0000256" key="1">
    <source>
        <dbReference type="ARBA" id="ARBA00004123"/>
    </source>
</evidence>
<dbReference type="PANTHER" id="PTHR32002:SF46">
    <property type="entry name" value="PROTEIN NLP2"/>
    <property type="match status" value="1"/>
</dbReference>
<dbReference type="Proteomes" id="UP001141253">
    <property type="component" value="Chromosome 7"/>
</dbReference>
<sequence>METSLLINKLVECAKEIEGGHLNDADLLLEEIIAANESFSKPTKSLVKYYAEALVRRLYRLYPRNLTPLIPSGTDRFPETDYPFAPFFCFGDFTTLDPARDALRGKRRVHIIEFGMVVSYWRYCDLFRDITTHSTGPISFRLTFVGPILSTVADHTQKTLERLHGEAERFAIHFEGRRLVANSAADIVDSALKLTRASEDETIVVKWKFQFHKLLTLTGAIEKVLSKLKEMKPEIMIIVEQDASHNGQNLLDWFSKSFQYYSIVFDSLEKDNLDFSFGGVRRKVLWEMYFRRQICKLVAPGGTDHIERHETFAHWQDRLRLFGFRHYRFKPKSFNNFCREQMPEYSWEEKDRHPVLTRKRIPLLFSSAWKPDPAQLNSGSDMELFTENYSNFHENQPDDPRIMTEEITWSEKCFSINQIAASAEIYDILEYTCNVHNLPLALTWISDRRDYIIVNSKRKLRIVESACYLNDVTMEGFMEACGKHHLEEGQGAAGKALQSNGMHFNPVVSELSVDDYPFVYDTWDFGLHAAVSFRLENIHMSRVDYVLEFFLPAETKEVSEHKLLIDGISSILHENCRNSWVISGMESSDEVNMDSIVGSEEAIPVRSPPASLDNGSFNENGTIIASDAVNAADHGIQSAAQAHEQDVGEQNSRFEAASNGITQLSENFISQIMIEDLETNDAEPVVFSDSNFNINSSEFGKAYNIVPTAPCLDNEEVGGDSSHLNASTGKKRRTSEVWKYFEELQKMEKYGPHAKAVALDIEGKVQGELQICVST</sequence>
<evidence type="ECO:0000259" key="6">
    <source>
        <dbReference type="Pfam" id="PF22922"/>
    </source>
</evidence>
<keyword evidence="8" id="KW-1185">Reference proteome</keyword>
<evidence type="ECO:0000256" key="2">
    <source>
        <dbReference type="ARBA" id="ARBA00023015"/>
    </source>
</evidence>
<evidence type="ECO:0000256" key="3">
    <source>
        <dbReference type="ARBA" id="ARBA00023163"/>
    </source>
</evidence>
<dbReference type="Pfam" id="PF03514">
    <property type="entry name" value="GRAS"/>
    <property type="match status" value="1"/>
</dbReference>
<organism evidence="7 8">
    <name type="scientific">Salix suchowensis</name>
    <dbReference type="NCBI Taxonomy" id="1278906"/>
    <lineage>
        <taxon>Eukaryota</taxon>
        <taxon>Viridiplantae</taxon>
        <taxon>Streptophyta</taxon>
        <taxon>Embryophyta</taxon>
        <taxon>Tracheophyta</taxon>
        <taxon>Spermatophyta</taxon>
        <taxon>Magnoliopsida</taxon>
        <taxon>eudicotyledons</taxon>
        <taxon>Gunneridae</taxon>
        <taxon>Pentapetalae</taxon>
        <taxon>rosids</taxon>
        <taxon>fabids</taxon>
        <taxon>Malpighiales</taxon>
        <taxon>Salicaceae</taxon>
        <taxon>Saliceae</taxon>
        <taxon>Salix</taxon>
    </lineage>
</organism>
<dbReference type="Pfam" id="PF22922">
    <property type="entry name" value="GAF_NLP"/>
    <property type="match status" value="1"/>
</dbReference>
<keyword evidence="4" id="KW-0539">Nucleus</keyword>
<proteinExistence type="inferred from homology"/>
<comment type="caution">
    <text evidence="5">Lacks conserved residue(s) required for the propagation of feature annotation.</text>
</comment>
<feature type="region of interest" description="SAW" evidence="5">
    <location>
        <begin position="299"/>
        <end position="370"/>
    </location>
</feature>